<dbReference type="InterPro" id="IPR024077">
    <property type="entry name" value="Neurolysin/TOP_dom2"/>
</dbReference>
<reference evidence="9 10" key="1">
    <citation type="submission" date="2023-10" db="EMBL/GenBank/DDBJ databases">
        <title>Marimonas sp. nov. isolated from tidal mud flat.</title>
        <authorList>
            <person name="Jaincy N.J."/>
            <person name="Srinivasan S."/>
            <person name="Lee S.-S."/>
        </authorList>
    </citation>
    <scope>NUCLEOTIDE SEQUENCE [LARGE SCALE GENOMIC DNA]</scope>
    <source>
        <strain evidence="9 10">MJ-SS3</strain>
    </source>
</reference>
<protein>
    <submittedName>
        <fullName evidence="9">M3 family metallopeptidase</fullName>
        <ecNumber evidence="9">3.4.24.-</ecNumber>
    </submittedName>
</protein>
<comment type="caution">
    <text evidence="9">The sequence shown here is derived from an EMBL/GenBank/DDBJ whole genome shotgun (WGS) entry which is preliminary data.</text>
</comment>
<dbReference type="InterPro" id="IPR045090">
    <property type="entry name" value="Pept_M3A_M3B"/>
</dbReference>
<dbReference type="SUPFAM" id="SSF55486">
    <property type="entry name" value="Metalloproteases ('zincins'), catalytic domain"/>
    <property type="match status" value="1"/>
</dbReference>
<keyword evidence="10" id="KW-1185">Reference proteome</keyword>
<dbReference type="Gene3D" id="3.40.390.10">
    <property type="entry name" value="Collagenase (Catalytic Domain)"/>
    <property type="match status" value="1"/>
</dbReference>
<proteinExistence type="inferred from homology"/>
<dbReference type="GO" id="GO:0016787">
    <property type="term" value="F:hydrolase activity"/>
    <property type="evidence" value="ECO:0007669"/>
    <property type="project" value="UniProtKB-KW"/>
</dbReference>
<comment type="cofactor">
    <cofactor evidence="7">
        <name>Zn(2+)</name>
        <dbReference type="ChEBI" id="CHEBI:29105"/>
    </cofactor>
    <text evidence="7">Binds 1 zinc ion.</text>
</comment>
<evidence type="ECO:0000256" key="3">
    <source>
        <dbReference type="ARBA" id="ARBA00022723"/>
    </source>
</evidence>
<dbReference type="EC" id="3.4.24.-" evidence="9"/>
<accession>A0ABU3U8I8</accession>
<feature type="domain" description="Peptidase M3A/M3B catalytic" evidence="8">
    <location>
        <begin position="246"/>
        <end position="687"/>
    </location>
</feature>
<evidence type="ECO:0000259" key="8">
    <source>
        <dbReference type="Pfam" id="PF01432"/>
    </source>
</evidence>
<keyword evidence="3 7" id="KW-0479">Metal-binding</keyword>
<dbReference type="CDD" id="cd06455">
    <property type="entry name" value="M3A_TOP"/>
    <property type="match status" value="1"/>
</dbReference>
<dbReference type="PANTHER" id="PTHR11804:SF84">
    <property type="entry name" value="SACCHAROLYSIN"/>
    <property type="match status" value="1"/>
</dbReference>
<evidence type="ECO:0000256" key="5">
    <source>
        <dbReference type="ARBA" id="ARBA00022833"/>
    </source>
</evidence>
<evidence type="ECO:0000313" key="10">
    <source>
        <dbReference type="Proteomes" id="UP001268651"/>
    </source>
</evidence>
<keyword evidence="6 7" id="KW-0482">Metalloprotease</keyword>
<keyword evidence="2 7" id="KW-0645">Protease</keyword>
<evidence type="ECO:0000256" key="6">
    <source>
        <dbReference type="ARBA" id="ARBA00023049"/>
    </source>
</evidence>
<comment type="similarity">
    <text evidence="1 7">Belongs to the peptidase M3 family.</text>
</comment>
<evidence type="ECO:0000313" key="9">
    <source>
        <dbReference type="EMBL" id="MDU8886395.1"/>
    </source>
</evidence>
<evidence type="ECO:0000256" key="7">
    <source>
        <dbReference type="RuleBase" id="RU003435"/>
    </source>
</evidence>
<name>A0ABU3U8I8_9FLAO</name>
<evidence type="ECO:0000256" key="4">
    <source>
        <dbReference type="ARBA" id="ARBA00022801"/>
    </source>
</evidence>
<keyword evidence="4 7" id="KW-0378">Hydrolase</keyword>
<evidence type="ECO:0000256" key="2">
    <source>
        <dbReference type="ARBA" id="ARBA00022670"/>
    </source>
</evidence>
<gene>
    <name evidence="9" type="ORF">RXV94_09510</name>
</gene>
<dbReference type="RefSeq" id="WP_316662418.1">
    <property type="nucleotide sequence ID" value="NZ_JAWHTF010000005.1"/>
</dbReference>
<dbReference type="Proteomes" id="UP001268651">
    <property type="component" value="Unassembled WGS sequence"/>
</dbReference>
<dbReference type="Gene3D" id="1.10.1370.10">
    <property type="entry name" value="Neurolysin, domain 3"/>
    <property type="match status" value="1"/>
</dbReference>
<sequence>MKITLYTFVLSLFMFNCAKNEPMARAELSADNPFNVSLNEPYDYANVTGDDIEEYVNVNIKNAKQDIEDIKNLKDINFENTFVVFDKIQNSLSKAYSNAHMFFWVSTDSVARAKGLEGFQKISPLFTDVYSDKLLFNQFKKFVESENYNQLSSHRKLLVDDIMENFELSGVNLDEESLKKFKKLNEEINELTSQYSTNMNTANLLLALDEAGAEGLPENFKAQYKTEDGTYEIPVQPASSGPVLNNAKLEDTRKKYATLYANRAKDSNLIILDSLVSRRYQIGKIMGFDSYAAYNLKPKMAKDPVTVWNFINDLISKSKEKAIADVEVLKSQRNKIIGKQSNADLNPWDIGYYNNEILKNEYNVDHERIREYLPMESCLTGMFDLYQELLGLEFKKVENPSVWHEDVEMYEVFDGNKLKGQFYLDLFPRPYKESWFYGVPLTSGRMTTEGYEVPVCMLLGNFTKPTEELPSLLSHSELNTLFHEFGHVMDKMAYEGEFSSQSNSKTDFTEAMSQIFENWILDYEVLSSFGKHFETGEVFPKELFDNMIKAKTVSSGLSSQRQLRNCLYDMNLYDRYNPDNPIDTDQLWKDIDQNMGVLNRHIEGTHPQASWIHINTHPVYMYGYLWSEVYAQDMFTVFEKNGLRDKETGVRYRKLILANGSQRDIVEAVKEFLGRPSNNEAYIKSLGLE</sequence>
<evidence type="ECO:0000256" key="1">
    <source>
        <dbReference type="ARBA" id="ARBA00006040"/>
    </source>
</evidence>
<dbReference type="Pfam" id="PF01432">
    <property type="entry name" value="Peptidase_M3"/>
    <property type="match status" value="1"/>
</dbReference>
<dbReference type="InterPro" id="IPR001567">
    <property type="entry name" value="Pept_M3A_M3B_dom"/>
</dbReference>
<organism evidence="9 10">
    <name type="scientific">Gilvirhabdus luticola</name>
    <dbReference type="NCBI Taxonomy" id="3079858"/>
    <lineage>
        <taxon>Bacteria</taxon>
        <taxon>Pseudomonadati</taxon>
        <taxon>Bacteroidota</taxon>
        <taxon>Flavobacteriia</taxon>
        <taxon>Flavobacteriales</taxon>
        <taxon>Flavobacteriaceae</taxon>
        <taxon>Gilvirhabdus</taxon>
    </lineage>
</organism>
<keyword evidence="5 7" id="KW-0862">Zinc</keyword>
<dbReference type="InterPro" id="IPR024079">
    <property type="entry name" value="MetalloPept_cat_dom_sf"/>
</dbReference>
<dbReference type="EMBL" id="JAWHTF010000005">
    <property type="protein sequence ID" value="MDU8886395.1"/>
    <property type="molecule type" value="Genomic_DNA"/>
</dbReference>
<dbReference type="PANTHER" id="PTHR11804">
    <property type="entry name" value="PROTEASE M3 THIMET OLIGOPEPTIDASE-RELATED"/>
    <property type="match status" value="1"/>
</dbReference>